<keyword evidence="1" id="KW-0418">Kinase</keyword>
<dbReference type="InterPro" id="IPR040442">
    <property type="entry name" value="Pyrv_kinase-like_dom_sf"/>
</dbReference>
<dbReference type="PANTHER" id="PTHR42905:SF13">
    <property type="entry name" value="CARBOXYVINYL-CARBOXYPHOSPHONATE PHOSPHORYLMUTASE-RELATED"/>
    <property type="match status" value="1"/>
</dbReference>
<dbReference type="GeneID" id="27675725"/>
<protein>
    <submittedName>
        <fullName evidence="1">Pyruvate/Phosphoenolpyruvate kinase</fullName>
    </submittedName>
</protein>
<reference evidence="1 2" key="1">
    <citation type="journal article" date="2015" name="Mol. Plant Microbe Interact.">
        <title>Genome, transcriptome, and functional analyses of Penicillium expansum provide new insights into secondary metabolism and pathogenicity.</title>
        <authorList>
            <person name="Ballester A.R."/>
            <person name="Marcet-Houben M."/>
            <person name="Levin E."/>
            <person name="Sela N."/>
            <person name="Selma-Lazaro C."/>
            <person name="Carmona L."/>
            <person name="Wisniewski M."/>
            <person name="Droby S."/>
            <person name="Gonzalez-Candelas L."/>
            <person name="Gabaldon T."/>
        </authorList>
    </citation>
    <scope>NUCLEOTIDE SEQUENCE [LARGE SCALE GENOMIC DNA]</scope>
    <source>
        <strain evidence="1 2">MD-8</strain>
    </source>
</reference>
<dbReference type="Gene3D" id="3.20.20.60">
    <property type="entry name" value="Phosphoenolpyruvate-binding domains"/>
    <property type="match status" value="1"/>
</dbReference>
<dbReference type="VEuPathDB" id="FungiDB:PEXP_043540"/>
<gene>
    <name evidence="1" type="ORF">PEX2_030310</name>
</gene>
<dbReference type="AlphaFoldDB" id="A0A0A2IA21"/>
<evidence type="ECO:0000313" key="2">
    <source>
        <dbReference type="Proteomes" id="UP000030143"/>
    </source>
</evidence>
<keyword evidence="1" id="KW-0670">Pyruvate</keyword>
<name>A0A0A2IA21_PENEN</name>
<dbReference type="PANTHER" id="PTHR42905">
    <property type="entry name" value="PHOSPHOENOLPYRUVATE CARBOXYLASE"/>
    <property type="match status" value="1"/>
</dbReference>
<organism evidence="1 2">
    <name type="scientific">Penicillium expansum</name>
    <name type="common">Blue mold rot fungus</name>
    <dbReference type="NCBI Taxonomy" id="27334"/>
    <lineage>
        <taxon>Eukaryota</taxon>
        <taxon>Fungi</taxon>
        <taxon>Dikarya</taxon>
        <taxon>Ascomycota</taxon>
        <taxon>Pezizomycotina</taxon>
        <taxon>Eurotiomycetes</taxon>
        <taxon>Eurotiomycetidae</taxon>
        <taxon>Eurotiales</taxon>
        <taxon>Aspergillaceae</taxon>
        <taxon>Penicillium</taxon>
    </lineage>
</organism>
<keyword evidence="1" id="KW-0808">Transferase</keyword>
<accession>A0A0A2IA21</accession>
<dbReference type="SUPFAM" id="SSF51621">
    <property type="entry name" value="Phosphoenolpyruvate/pyruvate domain"/>
    <property type="match status" value="1"/>
</dbReference>
<dbReference type="CDD" id="cd00377">
    <property type="entry name" value="ICL_PEPM"/>
    <property type="match status" value="1"/>
</dbReference>
<dbReference type="InterPro" id="IPR015813">
    <property type="entry name" value="Pyrv/PenolPyrv_kinase-like_dom"/>
</dbReference>
<dbReference type="EMBL" id="JQFZ01000202">
    <property type="protein sequence ID" value="KGO55213.1"/>
    <property type="molecule type" value="Genomic_DNA"/>
</dbReference>
<dbReference type="HOGENOM" id="CLU_027389_3_1_1"/>
<dbReference type="PhylomeDB" id="A0A0A2IA21"/>
<comment type="caution">
    <text evidence="1">The sequence shown here is derived from an EMBL/GenBank/DDBJ whole genome shotgun (WGS) entry which is preliminary data.</text>
</comment>
<sequence length="334" mass="36271">MSSSSVPYPFQFDSLAETTTGSTGGKTADLTLTLKNVRGKIPSLEASRLRTMMLEAHNDPTKILAHACSYDGLSSRLVEEAGFPMVFLAGYAVASSYGLPDTGYIAMAEVCDKIRDVVRQVSVPVMADGDTGYRSPINVKRTVESFASAGAAGVMIEDQQWPKRCGHTKGKSVVSRGEAFARIQAACDARNEGKDIFVLARTDALIHGWEEAMARAQEFKRIGVDAIFVEALPDAEAMKRCAEEIDIPVFGNIIEGGKTENMSAKDLAALGYSAVAYPWTLVAAHLRSLRSALEGLKQSMLVGAPPMILTYDQVCEGVGFNKYWDREEKYKFDA</sequence>
<dbReference type="Proteomes" id="UP000030143">
    <property type="component" value="Unassembled WGS sequence"/>
</dbReference>
<dbReference type="STRING" id="27334.A0A0A2IA21"/>
<dbReference type="OrthoDB" id="1923844at2759"/>
<evidence type="ECO:0000313" key="1">
    <source>
        <dbReference type="EMBL" id="KGO55213.1"/>
    </source>
</evidence>
<keyword evidence="2" id="KW-1185">Reference proteome</keyword>
<proteinExistence type="predicted"/>
<dbReference type="RefSeq" id="XP_016597428.1">
    <property type="nucleotide sequence ID" value="XM_016740306.1"/>
</dbReference>
<dbReference type="InterPro" id="IPR039556">
    <property type="entry name" value="ICL/PEPM"/>
</dbReference>
<dbReference type="GO" id="GO:0016301">
    <property type="term" value="F:kinase activity"/>
    <property type="evidence" value="ECO:0007669"/>
    <property type="project" value="UniProtKB-KW"/>
</dbReference>
<dbReference type="Pfam" id="PF13714">
    <property type="entry name" value="PEP_mutase"/>
    <property type="match status" value="1"/>
</dbReference>